<sequence>MSHLIDIFLQPGKVFADLKDRPTFVLPFLAIVVPTVAFVMMYFANVDSEWYKDYMLGAGGAEMTAKELEQARKMMPGANMMMWISAGTAVIGGAFMTALYALYFLIAGKLSGQPVGFRHGLSLATWSNMPTILASVVGLIGVFTMTPQTPIESVSLLNVDPLFFELPRDHAWSSVAKSFSLLTFWTVLLAALGWKTWGRTGWGQAVLVAALPPLTIYGAMAIFALLK</sequence>
<evidence type="ECO:0000313" key="8">
    <source>
        <dbReference type="Proteomes" id="UP001499959"/>
    </source>
</evidence>
<organism evidence="7 8">
    <name type="scientific">Lysobacter hankyongensis</name>
    <dbReference type="NCBI Taxonomy" id="1176535"/>
    <lineage>
        <taxon>Bacteria</taxon>
        <taxon>Pseudomonadati</taxon>
        <taxon>Pseudomonadota</taxon>
        <taxon>Gammaproteobacteria</taxon>
        <taxon>Lysobacterales</taxon>
        <taxon>Lysobacteraceae</taxon>
        <taxon>Lysobacter</taxon>
    </lineage>
</organism>
<evidence type="ECO:0000256" key="5">
    <source>
        <dbReference type="SAM" id="Phobius"/>
    </source>
</evidence>
<dbReference type="EMBL" id="BAABJE010000001">
    <property type="protein sequence ID" value="GAA4784638.1"/>
    <property type="molecule type" value="Genomic_DNA"/>
</dbReference>
<proteinExistence type="predicted"/>
<gene>
    <name evidence="7" type="ORF">GCM10023307_06690</name>
</gene>
<protein>
    <recommendedName>
        <fullName evidence="6">Yip1 domain-containing protein</fullName>
    </recommendedName>
</protein>
<feature type="transmembrane region" description="Helical" evidence="5">
    <location>
        <begin position="82"/>
        <end position="106"/>
    </location>
</feature>
<dbReference type="InterPro" id="IPR006977">
    <property type="entry name" value="Yip1_dom"/>
</dbReference>
<evidence type="ECO:0000256" key="2">
    <source>
        <dbReference type="ARBA" id="ARBA00022692"/>
    </source>
</evidence>
<feature type="transmembrane region" description="Helical" evidence="5">
    <location>
        <begin position="175"/>
        <end position="194"/>
    </location>
</feature>
<name>A0ABP9AQ22_9GAMM</name>
<evidence type="ECO:0000256" key="4">
    <source>
        <dbReference type="ARBA" id="ARBA00023136"/>
    </source>
</evidence>
<comment type="subcellular location">
    <subcellularLocation>
        <location evidence="1">Membrane</location>
        <topology evidence="1">Multi-pass membrane protein</topology>
    </subcellularLocation>
</comment>
<feature type="transmembrane region" description="Helical" evidence="5">
    <location>
        <begin position="24"/>
        <end position="44"/>
    </location>
</feature>
<dbReference type="RefSeq" id="WP_345301839.1">
    <property type="nucleotide sequence ID" value="NZ_BAABJE010000001.1"/>
</dbReference>
<reference evidence="8" key="1">
    <citation type="journal article" date="2019" name="Int. J. Syst. Evol. Microbiol.">
        <title>The Global Catalogue of Microorganisms (GCM) 10K type strain sequencing project: providing services to taxonomists for standard genome sequencing and annotation.</title>
        <authorList>
            <consortium name="The Broad Institute Genomics Platform"/>
            <consortium name="The Broad Institute Genome Sequencing Center for Infectious Disease"/>
            <person name="Wu L."/>
            <person name="Ma J."/>
        </authorList>
    </citation>
    <scope>NUCLEOTIDE SEQUENCE [LARGE SCALE GENOMIC DNA]</scope>
    <source>
        <strain evidence="8">JCM 18204</strain>
    </source>
</reference>
<keyword evidence="8" id="KW-1185">Reference proteome</keyword>
<dbReference type="Proteomes" id="UP001499959">
    <property type="component" value="Unassembled WGS sequence"/>
</dbReference>
<keyword evidence="3 5" id="KW-1133">Transmembrane helix</keyword>
<feature type="transmembrane region" description="Helical" evidence="5">
    <location>
        <begin position="126"/>
        <end position="145"/>
    </location>
</feature>
<keyword evidence="2 5" id="KW-0812">Transmembrane</keyword>
<evidence type="ECO:0000256" key="1">
    <source>
        <dbReference type="ARBA" id="ARBA00004141"/>
    </source>
</evidence>
<dbReference type="Pfam" id="PF04893">
    <property type="entry name" value="Yip1"/>
    <property type="match status" value="1"/>
</dbReference>
<accession>A0ABP9AQ22</accession>
<feature type="transmembrane region" description="Helical" evidence="5">
    <location>
        <begin position="206"/>
        <end position="226"/>
    </location>
</feature>
<evidence type="ECO:0000259" key="6">
    <source>
        <dbReference type="Pfam" id="PF04893"/>
    </source>
</evidence>
<feature type="domain" description="Yip1" evidence="6">
    <location>
        <begin position="6"/>
        <end position="222"/>
    </location>
</feature>
<evidence type="ECO:0000313" key="7">
    <source>
        <dbReference type="EMBL" id="GAA4784638.1"/>
    </source>
</evidence>
<comment type="caution">
    <text evidence="7">The sequence shown here is derived from an EMBL/GenBank/DDBJ whole genome shotgun (WGS) entry which is preliminary data.</text>
</comment>
<keyword evidence="4 5" id="KW-0472">Membrane</keyword>
<evidence type="ECO:0000256" key="3">
    <source>
        <dbReference type="ARBA" id="ARBA00022989"/>
    </source>
</evidence>